<keyword evidence="3" id="KW-0479">Metal-binding</keyword>
<sequence>MPVHVVWEITLACNLACGHCGSRAGARRPDELTTAECFDIIRQLREAGTREITLIGGEAYLRKDWLEIAAEISRLGMLCGLQTGARGLTKARIEAAYDAGVRAIGVSIDGPRDIHDRLRGVAGSHDQAMRAIADIAETGIRPGVNTQINALSAPHLWDIYRAIRDAGARSWQTQLTVAMGNAVDNAEMLLQPHLIVDVVEDLYAIFEDGLLHDFRVLPGNSIGYFGRHEAQWRSITEAAEPWQGCTAGETTLGLEADGTIKGCPSLTRESYSGGNSRTVSIAEAIGNLADRTVRRDGNPGGGFCATCYYYDFCQAGCTWVTHSLTGRRGDNPFCVYRAGKLRDAGLRERIVKTAEAPDTPFAIGKFDIVLETLDGKPGPATVADTAPRSVGATHLVVCEQCGQFIANTEPVCVHCHAEQRAAARSRLERVQDVHNLLAEIDSHSHGIHALVDEISAR</sequence>
<dbReference type="NCBIfam" id="TIGR04085">
    <property type="entry name" value="rSAM_more_4Fe4S"/>
    <property type="match status" value="1"/>
</dbReference>
<reference evidence="7 8" key="1">
    <citation type="submission" date="2015-12" db="EMBL/GenBank/DDBJ databases">
        <authorList>
            <person name="Shamseldin A."/>
            <person name="Moawad H."/>
            <person name="Abd El-Rahim W.M."/>
            <person name="Sadowsky M.J."/>
        </authorList>
    </citation>
    <scope>NUCLEOTIDE SEQUENCE [LARGE SCALE GENOMIC DNA]</scope>
    <source>
        <strain evidence="7 8">JC234</strain>
    </source>
</reference>
<keyword evidence="8" id="KW-1185">Reference proteome</keyword>
<evidence type="ECO:0000256" key="4">
    <source>
        <dbReference type="ARBA" id="ARBA00023004"/>
    </source>
</evidence>
<proteinExistence type="predicted"/>
<dbReference type="PANTHER" id="PTHR11228:SF7">
    <property type="entry name" value="PQQA PEPTIDE CYCLASE"/>
    <property type="match status" value="1"/>
</dbReference>
<name>A0A1C1YRS1_9HYPH</name>
<dbReference type="EMBL" id="LQZT01000042">
    <property type="protein sequence ID" value="OCW56221.1"/>
    <property type="molecule type" value="Genomic_DNA"/>
</dbReference>
<accession>A0A1C1YRS1</accession>
<evidence type="ECO:0000259" key="6">
    <source>
        <dbReference type="PROSITE" id="PS51918"/>
    </source>
</evidence>
<gene>
    <name evidence="7" type="ORF">AWJ14_19185</name>
</gene>
<dbReference type="InterPro" id="IPR007197">
    <property type="entry name" value="rSAM"/>
</dbReference>
<dbReference type="SFLD" id="SFLDG01067">
    <property type="entry name" value="SPASM/twitch_domain_containing"/>
    <property type="match status" value="1"/>
</dbReference>
<evidence type="ECO:0000256" key="5">
    <source>
        <dbReference type="ARBA" id="ARBA00023014"/>
    </source>
</evidence>
<protein>
    <recommendedName>
        <fullName evidence="6">Radical SAM core domain-containing protein</fullName>
    </recommendedName>
</protein>
<evidence type="ECO:0000256" key="2">
    <source>
        <dbReference type="ARBA" id="ARBA00022691"/>
    </source>
</evidence>
<feature type="domain" description="Radical SAM core" evidence="6">
    <location>
        <begin position="1"/>
        <end position="215"/>
    </location>
</feature>
<comment type="cofactor">
    <cofactor evidence="1">
        <name>[4Fe-4S] cluster</name>
        <dbReference type="ChEBI" id="CHEBI:49883"/>
    </cofactor>
</comment>
<evidence type="ECO:0000256" key="3">
    <source>
        <dbReference type="ARBA" id="ARBA00022723"/>
    </source>
</evidence>
<dbReference type="STRING" id="1480615.AWJ14_19185"/>
<dbReference type="CDD" id="cd01335">
    <property type="entry name" value="Radical_SAM"/>
    <property type="match status" value="1"/>
</dbReference>
<dbReference type="SFLD" id="SFLDG01386">
    <property type="entry name" value="main_SPASM_domain-containing"/>
    <property type="match status" value="1"/>
</dbReference>
<dbReference type="InterPro" id="IPR023885">
    <property type="entry name" value="4Fe4S-binding_SPASM_dom"/>
</dbReference>
<dbReference type="InterPro" id="IPR058240">
    <property type="entry name" value="rSAM_sf"/>
</dbReference>
<evidence type="ECO:0000256" key="1">
    <source>
        <dbReference type="ARBA" id="ARBA00001966"/>
    </source>
</evidence>
<dbReference type="GO" id="GO:0046872">
    <property type="term" value="F:metal ion binding"/>
    <property type="evidence" value="ECO:0007669"/>
    <property type="project" value="UniProtKB-KW"/>
</dbReference>
<dbReference type="InterPro" id="IPR050377">
    <property type="entry name" value="Radical_SAM_PqqE_MftC-like"/>
</dbReference>
<dbReference type="Gene3D" id="3.20.20.70">
    <property type="entry name" value="Aldolase class I"/>
    <property type="match status" value="1"/>
</dbReference>
<evidence type="ECO:0000313" key="8">
    <source>
        <dbReference type="Proteomes" id="UP000094795"/>
    </source>
</evidence>
<dbReference type="AlphaFoldDB" id="A0A1C1YRS1"/>
<dbReference type="InterPro" id="IPR013785">
    <property type="entry name" value="Aldolase_TIM"/>
</dbReference>
<dbReference type="SFLD" id="SFLDS00029">
    <property type="entry name" value="Radical_SAM"/>
    <property type="match status" value="1"/>
</dbReference>
<dbReference type="RefSeq" id="WP_171904900.1">
    <property type="nucleotide sequence ID" value="NZ_LQZT01000042.1"/>
</dbReference>
<dbReference type="Pfam" id="PF04055">
    <property type="entry name" value="Radical_SAM"/>
    <property type="match status" value="1"/>
</dbReference>
<keyword evidence="5" id="KW-0411">Iron-sulfur</keyword>
<dbReference type="PROSITE" id="PS51918">
    <property type="entry name" value="RADICAL_SAM"/>
    <property type="match status" value="1"/>
</dbReference>
<keyword evidence="4" id="KW-0408">Iron</keyword>
<dbReference type="PANTHER" id="PTHR11228">
    <property type="entry name" value="RADICAL SAM DOMAIN PROTEIN"/>
    <property type="match status" value="1"/>
</dbReference>
<evidence type="ECO:0000313" key="7">
    <source>
        <dbReference type="EMBL" id="OCW56221.1"/>
    </source>
</evidence>
<comment type="caution">
    <text evidence="7">The sequence shown here is derived from an EMBL/GenBank/DDBJ whole genome shotgun (WGS) entry which is preliminary data.</text>
</comment>
<keyword evidence="2" id="KW-0949">S-adenosyl-L-methionine</keyword>
<dbReference type="Proteomes" id="UP000094795">
    <property type="component" value="Unassembled WGS sequence"/>
</dbReference>
<organism evidence="7 8">
    <name type="scientific">Hoeflea olei</name>
    <dbReference type="NCBI Taxonomy" id="1480615"/>
    <lineage>
        <taxon>Bacteria</taxon>
        <taxon>Pseudomonadati</taxon>
        <taxon>Pseudomonadota</taxon>
        <taxon>Alphaproteobacteria</taxon>
        <taxon>Hyphomicrobiales</taxon>
        <taxon>Rhizobiaceae</taxon>
        <taxon>Hoeflea</taxon>
    </lineage>
</organism>
<dbReference type="GO" id="GO:0003824">
    <property type="term" value="F:catalytic activity"/>
    <property type="evidence" value="ECO:0007669"/>
    <property type="project" value="InterPro"/>
</dbReference>
<dbReference type="GO" id="GO:0051536">
    <property type="term" value="F:iron-sulfur cluster binding"/>
    <property type="evidence" value="ECO:0007669"/>
    <property type="project" value="UniProtKB-KW"/>
</dbReference>
<dbReference type="SUPFAM" id="SSF102114">
    <property type="entry name" value="Radical SAM enzymes"/>
    <property type="match status" value="1"/>
</dbReference>